<protein>
    <recommendedName>
        <fullName evidence="4">Beta-galactosidase</fullName>
        <ecNumber evidence="3">3.2.1.23</ecNumber>
    </recommendedName>
    <alternativeName>
        <fullName evidence="7">Lactase</fullName>
    </alternativeName>
</protein>
<dbReference type="InterPro" id="IPR023232">
    <property type="entry name" value="Glyco_hydro_2_AS"/>
</dbReference>
<dbReference type="InterPro" id="IPR036156">
    <property type="entry name" value="Beta-gal/glucu_dom_sf"/>
</dbReference>
<name>A0A844C7Y7_9LACT</name>
<dbReference type="SMART" id="SM01038">
    <property type="entry name" value="Bgal_small_N"/>
    <property type="match status" value="1"/>
</dbReference>
<gene>
    <name evidence="9" type="ORF">GF867_06430</name>
</gene>
<dbReference type="Proteomes" id="UP000440066">
    <property type="component" value="Unassembled WGS sequence"/>
</dbReference>
<dbReference type="EC" id="3.2.1.23" evidence="3"/>
<dbReference type="GO" id="GO:0009341">
    <property type="term" value="C:beta-galactosidase complex"/>
    <property type="evidence" value="ECO:0007669"/>
    <property type="project" value="InterPro"/>
</dbReference>
<dbReference type="InterPro" id="IPR023230">
    <property type="entry name" value="Glyco_hydro_2_CS"/>
</dbReference>
<dbReference type="PANTHER" id="PTHR46323">
    <property type="entry name" value="BETA-GALACTOSIDASE"/>
    <property type="match status" value="1"/>
</dbReference>
<dbReference type="Pfam" id="PF16353">
    <property type="entry name" value="LacZ_4"/>
    <property type="match status" value="1"/>
</dbReference>
<evidence type="ECO:0000256" key="6">
    <source>
        <dbReference type="ARBA" id="ARBA00023295"/>
    </source>
</evidence>
<dbReference type="SUPFAM" id="SSF49303">
    <property type="entry name" value="beta-Galactosidase/glucuronidase domain"/>
    <property type="match status" value="2"/>
</dbReference>
<sequence>MSVVNIWENYLLTGENRLKPRASFNRYQKLTDALAGNDQVNGFKSLNGEWAFKLFHTPFDAFACIKQGQFDTFGQIDVPSNWQMRGFDKMHYTDVLYPFVINPPYVPTENPTGVYQRSFHYKNEAANKVIIRFHGVSSFFKVWLNGVEIGWSKASRLESEFDITEVLNNGENEIVVAVIKWSDGSYLEDQDMWWLSGIFRDVELYQESPADPYDLKVQTLPDTHYQNYQLVVTSEGTIQSVSLYLKDTLIKEFTVEGEYLSEWIQEPLLWTAETPHLYTLVINTGASYIPISIGFRSIEIKDGLILLNGKNIFFNGVNRHDFNPKNGLTVTKEQLEEDIIMMKQHNINAVRTAHYPNHPYLYDMCDKYGLYVIDETDLECHGFENTGDYNWLSDNAAWSTAYVDRMVRMVERDKNHPSIIMWSLGNESGSGQNFMDMYQAAKAIDPTRLIHYEGDKQAAYSDVYTTMYTYLDRLEKIGQDTNGKKPHIHCEYAHAMGNGPGAMEEHQAVMRQYPRLHGGFVWEWYDHGIEVEHNGQTTYWYGGDFGDTPHNGNFCIDGLLKVNREPSTSLLEYKQVAAPIRINWQNGQLFIENRFDFRNIEGLLLRYSLKEDNQVLTSGELRLPSITARTTGSLELALEIEEDKRYFLDVSIDEVDQSYCEAGHVLYYTQLTLGDRQRLFRLFEEKQEKTGPILINQTNEHRLEMSTERVKLSFDAIRGSLILMEHDGQTILSTGPELTLWRAPIDNDMYQLKDWTEKYFLHQGAETMQQLIIEDDAVIFQKYYGTTNQGWGFNIKYKYQLISNEQLSVSVVGEPQVFGTELPEMLPRIGLEMRLPRSFEQVCWFGNGPHESYWDSQSSVTKGVYEATVAQMHTEYLYPQENGARTKTEWLQLSNKNNKHIQIQFKEAYTVTVHDYTKEQLEAAKHIDELERADFNVVTIDYKQTGLGSNSCGQDQLAQYRTKVEPFAINFIISIGGD</sequence>
<organism evidence="9 10">
    <name type="scientific">Fundicoccus ignavus</name>
    <dbReference type="NCBI Taxonomy" id="2664442"/>
    <lineage>
        <taxon>Bacteria</taxon>
        <taxon>Bacillati</taxon>
        <taxon>Bacillota</taxon>
        <taxon>Bacilli</taxon>
        <taxon>Lactobacillales</taxon>
        <taxon>Aerococcaceae</taxon>
        <taxon>Fundicoccus</taxon>
    </lineage>
</organism>
<evidence type="ECO:0000256" key="4">
    <source>
        <dbReference type="ARBA" id="ARBA00013303"/>
    </source>
</evidence>
<evidence type="ECO:0000256" key="5">
    <source>
        <dbReference type="ARBA" id="ARBA00022801"/>
    </source>
</evidence>
<evidence type="ECO:0000256" key="1">
    <source>
        <dbReference type="ARBA" id="ARBA00001412"/>
    </source>
</evidence>
<dbReference type="InterPro" id="IPR050347">
    <property type="entry name" value="Bact_Beta-galactosidase"/>
</dbReference>
<proteinExistence type="inferred from homology"/>
<dbReference type="InterPro" id="IPR006104">
    <property type="entry name" value="Glyco_hydro_2_N"/>
</dbReference>
<dbReference type="SUPFAM" id="SSF74650">
    <property type="entry name" value="Galactose mutarotase-like"/>
    <property type="match status" value="1"/>
</dbReference>
<dbReference type="Pfam" id="PF02837">
    <property type="entry name" value="Glyco_hydro_2_N"/>
    <property type="match status" value="1"/>
</dbReference>
<dbReference type="AlphaFoldDB" id="A0A844C7Y7"/>
<dbReference type="SUPFAM" id="SSF49785">
    <property type="entry name" value="Galactose-binding domain-like"/>
    <property type="match status" value="1"/>
</dbReference>
<dbReference type="PRINTS" id="PR00132">
    <property type="entry name" value="GLHYDRLASE2"/>
</dbReference>
<dbReference type="Gene3D" id="2.60.120.260">
    <property type="entry name" value="Galactose-binding domain-like"/>
    <property type="match status" value="1"/>
</dbReference>
<evidence type="ECO:0000313" key="9">
    <source>
        <dbReference type="EMBL" id="MRJ47196.1"/>
    </source>
</evidence>
<dbReference type="InterPro" id="IPR017853">
    <property type="entry name" value="GH"/>
</dbReference>
<dbReference type="GO" id="GO:0004565">
    <property type="term" value="F:beta-galactosidase activity"/>
    <property type="evidence" value="ECO:0007669"/>
    <property type="project" value="UniProtKB-EC"/>
</dbReference>
<dbReference type="Pfam" id="PF02929">
    <property type="entry name" value="Bgal_small_N"/>
    <property type="match status" value="1"/>
</dbReference>
<feature type="domain" description="Beta galactosidase small chain/" evidence="8">
    <location>
        <begin position="704"/>
        <end position="974"/>
    </location>
</feature>
<dbReference type="GO" id="GO:0005990">
    <property type="term" value="P:lactose catabolic process"/>
    <property type="evidence" value="ECO:0007669"/>
    <property type="project" value="TreeGrafter"/>
</dbReference>
<keyword evidence="6" id="KW-0326">Glycosidase</keyword>
<evidence type="ECO:0000256" key="2">
    <source>
        <dbReference type="ARBA" id="ARBA00007401"/>
    </source>
</evidence>
<dbReference type="InterPro" id="IPR008979">
    <property type="entry name" value="Galactose-bd-like_sf"/>
</dbReference>
<dbReference type="EMBL" id="WJQT01000007">
    <property type="protein sequence ID" value="MRJ47196.1"/>
    <property type="molecule type" value="Genomic_DNA"/>
</dbReference>
<evidence type="ECO:0000256" key="3">
    <source>
        <dbReference type="ARBA" id="ARBA00012756"/>
    </source>
</evidence>
<dbReference type="SUPFAM" id="SSF51445">
    <property type="entry name" value="(Trans)glycosidases"/>
    <property type="match status" value="1"/>
</dbReference>
<evidence type="ECO:0000259" key="8">
    <source>
        <dbReference type="SMART" id="SM01038"/>
    </source>
</evidence>
<dbReference type="Gene3D" id="2.60.40.10">
    <property type="entry name" value="Immunoglobulins"/>
    <property type="match status" value="2"/>
</dbReference>
<reference evidence="9 10" key="1">
    <citation type="submission" date="2019-11" db="EMBL/GenBank/DDBJ databases">
        <title>Characterisation of Fundicoccus ignavus gen. nov. sp. nov., a novel genus of the family Aerococcaceae from bulk tank milk.</title>
        <authorList>
            <person name="Siebert A."/>
            <person name="Huptas C."/>
            <person name="Wenning M."/>
            <person name="Scherer S."/>
            <person name="Doll E.V."/>
        </authorList>
    </citation>
    <scope>NUCLEOTIDE SEQUENCE [LARGE SCALE GENOMIC DNA]</scope>
    <source>
        <strain evidence="9 10">DSM 109652</strain>
    </source>
</reference>
<evidence type="ECO:0000256" key="7">
    <source>
        <dbReference type="ARBA" id="ARBA00032230"/>
    </source>
</evidence>
<dbReference type="GO" id="GO:0030246">
    <property type="term" value="F:carbohydrate binding"/>
    <property type="evidence" value="ECO:0007669"/>
    <property type="project" value="InterPro"/>
</dbReference>
<dbReference type="InterPro" id="IPR006101">
    <property type="entry name" value="Glyco_hydro_2"/>
</dbReference>
<comment type="caution">
    <text evidence="9">The sequence shown here is derived from an EMBL/GenBank/DDBJ whole genome shotgun (WGS) entry which is preliminary data.</text>
</comment>
<dbReference type="InterPro" id="IPR032312">
    <property type="entry name" value="LacZ_4"/>
</dbReference>
<accession>A0A844C7Y7</accession>
<dbReference type="PROSITE" id="PS00719">
    <property type="entry name" value="GLYCOSYL_HYDROL_F2_1"/>
    <property type="match status" value="1"/>
</dbReference>
<dbReference type="PANTHER" id="PTHR46323:SF2">
    <property type="entry name" value="BETA-GALACTOSIDASE"/>
    <property type="match status" value="1"/>
</dbReference>
<dbReference type="InterPro" id="IPR014718">
    <property type="entry name" value="GH-type_carb-bd"/>
</dbReference>
<dbReference type="InterPro" id="IPR006103">
    <property type="entry name" value="Glyco_hydro_2_cat"/>
</dbReference>
<dbReference type="InterPro" id="IPR004199">
    <property type="entry name" value="B-gal_small/dom_5"/>
</dbReference>
<dbReference type="InterPro" id="IPR011013">
    <property type="entry name" value="Gal_mutarotase_sf_dom"/>
</dbReference>
<evidence type="ECO:0000313" key="10">
    <source>
        <dbReference type="Proteomes" id="UP000440066"/>
    </source>
</evidence>
<keyword evidence="5" id="KW-0378">Hydrolase</keyword>
<dbReference type="InterPro" id="IPR013783">
    <property type="entry name" value="Ig-like_fold"/>
</dbReference>
<comment type="catalytic activity">
    <reaction evidence="1">
        <text>Hydrolysis of terminal non-reducing beta-D-galactose residues in beta-D-galactosides.</text>
        <dbReference type="EC" id="3.2.1.23"/>
    </reaction>
</comment>
<dbReference type="Gene3D" id="3.20.20.80">
    <property type="entry name" value="Glycosidases"/>
    <property type="match status" value="1"/>
</dbReference>
<dbReference type="Gene3D" id="2.70.98.10">
    <property type="match status" value="1"/>
</dbReference>
<comment type="similarity">
    <text evidence="2">Belongs to the glycosyl hydrolase 2 family.</text>
</comment>
<dbReference type="PROSITE" id="PS00608">
    <property type="entry name" value="GLYCOSYL_HYDROL_F2_2"/>
    <property type="match status" value="1"/>
</dbReference>
<dbReference type="Pfam" id="PF02836">
    <property type="entry name" value="Glyco_hydro_2_C"/>
    <property type="match status" value="1"/>
</dbReference>